<sequence length="109" mass="11906">MKMLQLEPLRGDEDMLDIGRAGHSASHLDKMCGASTSQRNRRLHFNLSGQLSFNSQFQRAGDNAAVSGPVTHSGFRIFGKLSEKLSDPKSAVFISWAGNMLPPEQGVSF</sequence>
<dbReference type="EMBL" id="JAHUTJ010034883">
    <property type="protein sequence ID" value="MED6278218.1"/>
    <property type="molecule type" value="Genomic_DNA"/>
</dbReference>
<protein>
    <submittedName>
        <fullName evidence="1">Uncharacterized protein</fullName>
    </submittedName>
</protein>
<organism evidence="1 2">
    <name type="scientific">Characodon lateralis</name>
    <dbReference type="NCBI Taxonomy" id="208331"/>
    <lineage>
        <taxon>Eukaryota</taxon>
        <taxon>Metazoa</taxon>
        <taxon>Chordata</taxon>
        <taxon>Craniata</taxon>
        <taxon>Vertebrata</taxon>
        <taxon>Euteleostomi</taxon>
        <taxon>Actinopterygii</taxon>
        <taxon>Neopterygii</taxon>
        <taxon>Teleostei</taxon>
        <taxon>Neoteleostei</taxon>
        <taxon>Acanthomorphata</taxon>
        <taxon>Ovalentaria</taxon>
        <taxon>Atherinomorphae</taxon>
        <taxon>Cyprinodontiformes</taxon>
        <taxon>Goodeidae</taxon>
        <taxon>Characodon</taxon>
    </lineage>
</organism>
<gene>
    <name evidence="1" type="ORF">CHARACLAT_021431</name>
</gene>
<reference evidence="1 2" key="1">
    <citation type="submission" date="2021-06" db="EMBL/GenBank/DDBJ databases">
        <authorList>
            <person name="Palmer J.M."/>
        </authorList>
    </citation>
    <scope>NUCLEOTIDE SEQUENCE [LARGE SCALE GENOMIC DNA]</scope>
    <source>
        <strain evidence="1 2">CL_MEX2019</strain>
        <tissue evidence="1">Muscle</tissue>
    </source>
</reference>
<proteinExistence type="predicted"/>
<dbReference type="Proteomes" id="UP001352852">
    <property type="component" value="Unassembled WGS sequence"/>
</dbReference>
<evidence type="ECO:0000313" key="2">
    <source>
        <dbReference type="Proteomes" id="UP001352852"/>
    </source>
</evidence>
<name>A0ABU7DWJ7_9TELE</name>
<comment type="caution">
    <text evidence="1">The sequence shown here is derived from an EMBL/GenBank/DDBJ whole genome shotgun (WGS) entry which is preliminary data.</text>
</comment>
<accession>A0ABU7DWJ7</accession>
<evidence type="ECO:0000313" key="1">
    <source>
        <dbReference type="EMBL" id="MED6278218.1"/>
    </source>
</evidence>
<keyword evidence="2" id="KW-1185">Reference proteome</keyword>